<organism evidence="5 6">
    <name type="scientific">Haemaphysalis longicornis</name>
    <name type="common">Bush tick</name>
    <dbReference type="NCBI Taxonomy" id="44386"/>
    <lineage>
        <taxon>Eukaryota</taxon>
        <taxon>Metazoa</taxon>
        <taxon>Ecdysozoa</taxon>
        <taxon>Arthropoda</taxon>
        <taxon>Chelicerata</taxon>
        <taxon>Arachnida</taxon>
        <taxon>Acari</taxon>
        <taxon>Parasitiformes</taxon>
        <taxon>Ixodida</taxon>
        <taxon>Ixodoidea</taxon>
        <taxon>Ixodidae</taxon>
        <taxon>Haemaphysalinae</taxon>
        <taxon>Haemaphysalis</taxon>
    </lineage>
</organism>
<evidence type="ECO:0000313" key="5">
    <source>
        <dbReference type="EMBL" id="KAH9378264.1"/>
    </source>
</evidence>
<accession>A0A9J6GU51</accession>
<dbReference type="PANTHER" id="PTHR10454">
    <property type="entry name" value="CASPASE"/>
    <property type="match status" value="1"/>
</dbReference>
<dbReference type="PROSITE" id="PS50207">
    <property type="entry name" value="CASPASE_P10"/>
    <property type="match status" value="1"/>
</dbReference>
<dbReference type="PROSITE" id="PS01122">
    <property type="entry name" value="CASPASE_CYS"/>
    <property type="match status" value="1"/>
</dbReference>
<dbReference type="PRINTS" id="PR00376">
    <property type="entry name" value="IL1BCENZYME"/>
</dbReference>
<dbReference type="PROSITE" id="PS50208">
    <property type="entry name" value="CASPASE_P20"/>
    <property type="match status" value="1"/>
</dbReference>
<dbReference type="InterPro" id="IPR011600">
    <property type="entry name" value="Pept_C14_caspase"/>
</dbReference>
<sequence length="179" mass="20046">MMGEEDYTQDDCFVCWILTHGDSGCLYTSDGEQLIEDKFISPFRKNKGLLGKPKLFFIQACRGNIVDKGQTVVIDISDSSSRICRIPTQADLLVAYSTFPGYLSWLGTDNGSWFVQAFCYVLKNSTGSEDLFALLTKASRFVAIKYEANTPDNAFTRGAKQMPYVTSTLTHCVRFPKMP</sequence>
<dbReference type="OMA" id="CAYMEAN"/>
<dbReference type="EMBL" id="JABSTR010000008">
    <property type="protein sequence ID" value="KAH9378264.1"/>
    <property type="molecule type" value="Genomic_DNA"/>
</dbReference>
<dbReference type="GO" id="GO:0006915">
    <property type="term" value="P:apoptotic process"/>
    <property type="evidence" value="ECO:0007669"/>
    <property type="project" value="TreeGrafter"/>
</dbReference>
<proteinExistence type="inferred from homology"/>
<feature type="domain" description="Caspase family p10" evidence="3">
    <location>
        <begin position="82"/>
        <end position="177"/>
    </location>
</feature>
<dbReference type="OrthoDB" id="6116485at2759"/>
<dbReference type="InterPro" id="IPR015917">
    <property type="entry name" value="Pept_C14A"/>
</dbReference>
<comment type="caution">
    <text evidence="5">The sequence shown here is derived from an EMBL/GenBank/DDBJ whole genome shotgun (WGS) entry which is preliminary data.</text>
</comment>
<dbReference type="GO" id="GO:0043525">
    <property type="term" value="P:positive regulation of neuron apoptotic process"/>
    <property type="evidence" value="ECO:0007669"/>
    <property type="project" value="TreeGrafter"/>
</dbReference>
<gene>
    <name evidence="5" type="ORF">HPB48_021802</name>
</gene>
<dbReference type="InterPro" id="IPR002138">
    <property type="entry name" value="Pept_C14_p10"/>
</dbReference>
<dbReference type="InterPro" id="IPR033139">
    <property type="entry name" value="Caspase_cys_AS"/>
</dbReference>
<dbReference type="GO" id="GO:0006508">
    <property type="term" value="P:proteolysis"/>
    <property type="evidence" value="ECO:0007669"/>
    <property type="project" value="InterPro"/>
</dbReference>
<evidence type="ECO:0000259" key="3">
    <source>
        <dbReference type="PROSITE" id="PS50207"/>
    </source>
</evidence>
<dbReference type="GO" id="GO:0005737">
    <property type="term" value="C:cytoplasm"/>
    <property type="evidence" value="ECO:0007669"/>
    <property type="project" value="TreeGrafter"/>
</dbReference>
<dbReference type="Gene3D" id="3.40.50.1460">
    <property type="match status" value="1"/>
</dbReference>
<dbReference type="AlphaFoldDB" id="A0A9J6GU51"/>
<evidence type="ECO:0000259" key="4">
    <source>
        <dbReference type="PROSITE" id="PS50208"/>
    </source>
</evidence>
<feature type="domain" description="Caspase family p20" evidence="4">
    <location>
        <begin position="1"/>
        <end position="65"/>
    </location>
</feature>
<dbReference type="InterPro" id="IPR001309">
    <property type="entry name" value="Pept_C14_p20"/>
</dbReference>
<dbReference type="Pfam" id="PF00656">
    <property type="entry name" value="Peptidase_C14"/>
    <property type="match status" value="1"/>
</dbReference>
<dbReference type="InterPro" id="IPR029030">
    <property type="entry name" value="Caspase-like_dom_sf"/>
</dbReference>
<dbReference type="PANTHER" id="PTHR10454:SF232">
    <property type="entry name" value="AT03047P-RELATED"/>
    <property type="match status" value="1"/>
</dbReference>
<dbReference type="GO" id="GO:0004197">
    <property type="term" value="F:cysteine-type endopeptidase activity"/>
    <property type="evidence" value="ECO:0007669"/>
    <property type="project" value="InterPro"/>
</dbReference>
<evidence type="ECO:0000256" key="2">
    <source>
        <dbReference type="RuleBase" id="RU003971"/>
    </source>
</evidence>
<dbReference type="SUPFAM" id="SSF52129">
    <property type="entry name" value="Caspase-like"/>
    <property type="match status" value="1"/>
</dbReference>
<evidence type="ECO:0008006" key="7">
    <source>
        <dbReference type="Google" id="ProtNLM"/>
    </source>
</evidence>
<protein>
    <recommendedName>
        <fullName evidence="7">Caspase</fullName>
    </recommendedName>
</protein>
<name>A0A9J6GU51_HAELO</name>
<dbReference type="VEuPathDB" id="VectorBase:HLOH_063118"/>
<dbReference type="InterPro" id="IPR002398">
    <property type="entry name" value="Pept_C14"/>
</dbReference>
<dbReference type="SMART" id="SM00115">
    <property type="entry name" value="CASc"/>
    <property type="match status" value="1"/>
</dbReference>
<keyword evidence="6" id="KW-1185">Reference proteome</keyword>
<comment type="similarity">
    <text evidence="1 2">Belongs to the peptidase C14A family.</text>
</comment>
<evidence type="ECO:0000256" key="1">
    <source>
        <dbReference type="ARBA" id="ARBA00010134"/>
    </source>
</evidence>
<dbReference type="Proteomes" id="UP000821853">
    <property type="component" value="Unassembled WGS sequence"/>
</dbReference>
<reference evidence="5 6" key="1">
    <citation type="journal article" date="2020" name="Cell">
        <title>Large-Scale Comparative Analyses of Tick Genomes Elucidate Their Genetic Diversity and Vector Capacities.</title>
        <authorList>
            <consortium name="Tick Genome and Microbiome Consortium (TIGMIC)"/>
            <person name="Jia N."/>
            <person name="Wang J."/>
            <person name="Shi W."/>
            <person name="Du L."/>
            <person name="Sun Y."/>
            <person name="Zhan W."/>
            <person name="Jiang J.F."/>
            <person name="Wang Q."/>
            <person name="Zhang B."/>
            <person name="Ji P."/>
            <person name="Bell-Sakyi L."/>
            <person name="Cui X.M."/>
            <person name="Yuan T.T."/>
            <person name="Jiang B.G."/>
            <person name="Yang W.F."/>
            <person name="Lam T.T."/>
            <person name="Chang Q.C."/>
            <person name="Ding S.J."/>
            <person name="Wang X.J."/>
            <person name="Zhu J.G."/>
            <person name="Ruan X.D."/>
            <person name="Zhao L."/>
            <person name="Wei J.T."/>
            <person name="Ye R.Z."/>
            <person name="Que T.C."/>
            <person name="Du C.H."/>
            <person name="Zhou Y.H."/>
            <person name="Cheng J.X."/>
            <person name="Dai P.F."/>
            <person name="Guo W.B."/>
            <person name="Han X.H."/>
            <person name="Huang E.J."/>
            <person name="Li L.F."/>
            <person name="Wei W."/>
            <person name="Gao Y.C."/>
            <person name="Liu J.Z."/>
            <person name="Shao H.Z."/>
            <person name="Wang X."/>
            <person name="Wang C.C."/>
            <person name="Yang T.C."/>
            <person name="Huo Q.B."/>
            <person name="Li W."/>
            <person name="Chen H.Y."/>
            <person name="Chen S.E."/>
            <person name="Zhou L.G."/>
            <person name="Ni X.B."/>
            <person name="Tian J.H."/>
            <person name="Sheng Y."/>
            <person name="Liu T."/>
            <person name="Pan Y.S."/>
            <person name="Xia L.Y."/>
            <person name="Li J."/>
            <person name="Zhao F."/>
            <person name="Cao W.C."/>
        </authorList>
    </citation>
    <scope>NUCLEOTIDE SEQUENCE [LARGE SCALE GENOMIC DNA]</scope>
    <source>
        <strain evidence="5">HaeL-2018</strain>
    </source>
</reference>
<evidence type="ECO:0000313" key="6">
    <source>
        <dbReference type="Proteomes" id="UP000821853"/>
    </source>
</evidence>